<name>A0ABU6ZR41_9FABA</name>
<gene>
    <name evidence="3" type="ORF">PIB30_084450</name>
</gene>
<sequence>MAGHSLIHAILICFLALYSQQQTITNPDTFSIENKPLFLLPRENDPSLVLSIFKLGCTSVTHSKLNLDHDPDKAEHITPPTRARVDKKGKKVIQTPPTRASARLAALKTSTSSTPPPASSTPAMSQPAVKKPIFIHLTKDSESEGGSKGENPERKLANALRRMIGLGELENSDSDLGLPSSTSSSSEEDDVIEDDVIGDDVIGDDPRFWDYDDLEDWGAFCWF</sequence>
<feature type="region of interest" description="Disordered" evidence="1">
    <location>
        <begin position="105"/>
        <end position="129"/>
    </location>
</feature>
<evidence type="ECO:0000313" key="3">
    <source>
        <dbReference type="EMBL" id="MED6224473.1"/>
    </source>
</evidence>
<feature type="compositionally biased region" description="Acidic residues" evidence="1">
    <location>
        <begin position="186"/>
        <end position="195"/>
    </location>
</feature>
<feature type="signal peptide" evidence="2">
    <location>
        <begin position="1"/>
        <end position="21"/>
    </location>
</feature>
<evidence type="ECO:0000256" key="1">
    <source>
        <dbReference type="SAM" id="MobiDB-lite"/>
    </source>
</evidence>
<reference evidence="3 4" key="1">
    <citation type="journal article" date="2023" name="Plants (Basel)">
        <title>Bridging the Gap: Combining Genomics and Transcriptomics Approaches to Understand Stylosanthes scabra, an Orphan Legume from the Brazilian Caatinga.</title>
        <authorList>
            <person name="Ferreira-Neto J.R.C."/>
            <person name="da Silva M.D."/>
            <person name="Binneck E."/>
            <person name="de Melo N.F."/>
            <person name="da Silva R.H."/>
            <person name="de Melo A.L.T.M."/>
            <person name="Pandolfi V."/>
            <person name="Bustamante F.O."/>
            <person name="Brasileiro-Vidal A.C."/>
            <person name="Benko-Iseppon A.M."/>
        </authorList>
    </citation>
    <scope>NUCLEOTIDE SEQUENCE [LARGE SCALE GENOMIC DNA]</scope>
    <source>
        <tissue evidence="3">Leaves</tissue>
    </source>
</reference>
<dbReference type="EMBL" id="JASCZI010273231">
    <property type="protein sequence ID" value="MED6224473.1"/>
    <property type="molecule type" value="Genomic_DNA"/>
</dbReference>
<feature type="compositionally biased region" description="Low complexity" evidence="1">
    <location>
        <begin position="174"/>
        <end position="185"/>
    </location>
</feature>
<protein>
    <submittedName>
        <fullName evidence="3">Uncharacterized protein</fullName>
    </submittedName>
</protein>
<dbReference type="Proteomes" id="UP001341840">
    <property type="component" value="Unassembled WGS sequence"/>
</dbReference>
<evidence type="ECO:0000313" key="4">
    <source>
        <dbReference type="Proteomes" id="UP001341840"/>
    </source>
</evidence>
<keyword evidence="4" id="KW-1185">Reference proteome</keyword>
<accession>A0ABU6ZR41</accession>
<proteinExistence type="predicted"/>
<keyword evidence="2" id="KW-0732">Signal</keyword>
<organism evidence="3 4">
    <name type="scientific">Stylosanthes scabra</name>
    <dbReference type="NCBI Taxonomy" id="79078"/>
    <lineage>
        <taxon>Eukaryota</taxon>
        <taxon>Viridiplantae</taxon>
        <taxon>Streptophyta</taxon>
        <taxon>Embryophyta</taxon>
        <taxon>Tracheophyta</taxon>
        <taxon>Spermatophyta</taxon>
        <taxon>Magnoliopsida</taxon>
        <taxon>eudicotyledons</taxon>
        <taxon>Gunneridae</taxon>
        <taxon>Pentapetalae</taxon>
        <taxon>rosids</taxon>
        <taxon>fabids</taxon>
        <taxon>Fabales</taxon>
        <taxon>Fabaceae</taxon>
        <taxon>Papilionoideae</taxon>
        <taxon>50 kb inversion clade</taxon>
        <taxon>dalbergioids sensu lato</taxon>
        <taxon>Dalbergieae</taxon>
        <taxon>Pterocarpus clade</taxon>
        <taxon>Stylosanthes</taxon>
    </lineage>
</organism>
<feature type="region of interest" description="Disordered" evidence="1">
    <location>
        <begin position="168"/>
        <end position="195"/>
    </location>
</feature>
<comment type="caution">
    <text evidence="3">The sequence shown here is derived from an EMBL/GenBank/DDBJ whole genome shotgun (WGS) entry which is preliminary data.</text>
</comment>
<feature type="chain" id="PRO_5046394420" evidence="2">
    <location>
        <begin position="22"/>
        <end position="223"/>
    </location>
</feature>
<evidence type="ECO:0000256" key="2">
    <source>
        <dbReference type="SAM" id="SignalP"/>
    </source>
</evidence>